<protein>
    <recommendedName>
        <fullName evidence="3">Lipoprotein</fullName>
    </recommendedName>
</protein>
<dbReference type="Proteomes" id="UP001589775">
    <property type="component" value="Unassembled WGS sequence"/>
</dbReference>
<proteinExistence type="predicted"/>
<accession>A0ABV6EN81</accession>
<comment type="caution">
    <text evidence="1">The sequence shown here is derived from an EMBL/GenBank/DDBJ whole genome shotgun (WGS) entry which is preliminary data.</text>
</comment>
<name>A0ABV6EN81_9BRAD</name>
<evidence type="ECO:0000313" key="1">
    <source>
        <dbReference type="EMBL" id="MFC0239686.1"/>
    </source>
</evidence>
<dbReference type="EMBL" id="JBHLWM010000001">
    <property type="protein sequence ID" value="MFC0239686.1"/>
    <property type="molecule type" value="Genomic_DNA"/>
</dbReference>
<evidence type="ECO:0000313" key="2">
    <source>
        <dbReference type="Proteomes" id="UP001589775"/>
    </source>
</evidence>
<dbReference type="RefSeq" id="WP_378384740.1">
    <property type="nucleotide sequence ID" value="NZ_JBHLWM010000001.1"/>
</dbReference>
<evidence type="ECO:0008006" key="3">
    <source>
        <dbReference type="Google" id="ProtNLM"/>
    </source>
</evidence>
<organism evidence="1 2">
    <name type="scientific">Rhodopseudomonas telluris</name>
    <dbReference type="NCBI Taxonomy" id="644215"/>
    <lineage>
        <taxon>Bacteria</taxon>
        <taxon>Pseudomonadati</taxon>
        <taxon>Pseudomonadota</taxon>
        <taxon>Alphaproteobacteria</taxon>
        <taxon>Hyphomicrobiales</taxon>
        <taxon>Nitrobacteraceae</taxon>
        <taxon>Rhodopseudomonas</taxon>
    </lineage>
</organism>
<keyword evidence="2" id="KW-1185">Reference proteome</keyword>
<sequence length="154" mass="16406">MIGHAAQDHRYAQRCLRALTALRRQLARAAGGIMTNPSGAWTAAAAALSCAIVLGACSVLESVPEPASQAPTIKSATAEIKAVAKDAKLIDPLQVAGPFEADPMTVAPWIICVRSSSPEQTRQVYALFYRGTKLVSSRQSAIVDRCELQTFKPL</sequence>
<gene>
    <name evidence="1" type="ORF">ACFFJ6_04370</name>
</gene>
<reference evidence="1 2" key="1">
    <citation type="submission" date="2024-09" db="EMBL/GenBank/DDBJ databases">
        <authorList>
            <person name="Sun Q."/>
            <person name="Mori K."/>
        </authorList>
    </citation>
    <scope>NUCLEOTIDE SEQUENCE [LARGE SCALE GENOMIC DNA]</scope>
    <source>
        <strain evidence="1 2">KCTC 23279</strain>
    </source>
</reference>